<evidence type="ECO:0000313" key="2">
    <source>
        <dbReference type="EMBL" id="KAG1899833.1"/>
    </source>
</evidence>
<proteinExistence type="predicted"/>
<feature type="domain" description="DUF6830" evidence="1">
    <location>
        <begin position="649"/>
        <end position="752"/>
    </location>
</feature>
<comment type="caution">
    <text evidence="2">The sequence shown here is derived from an EMBL/GenBank/DDBJ whole genome shotgun (WGS) entry which is preliminary data.</text>
</comment>
<dbReference type="Proteomes" id="UP001195769">
    <property type="component" value="Unassembled WGS sequence"/>
</dbReference>
<organism evidence="2 3">
    <name type="scientific">Suillus fuscotomentosus</name>
    <dbReference type="NCBI Taxonomy" id="1912939"/>
    <lineage>
        <taxon>Eukaryota</taxon>
        <taxon>Fungi</taxon>
        <taxon>Dikarya</taxon>
        <taxon>Basidiomycota</taxon>
        <taxon>Agaricomycotina</taxon>
        <taxon>Agaricomycetes</taxon>
        <taxon>Agaricomycetidae</taxon>
        <taxon>Boletales</taxon>
        <taxon>Suillineae</taxon>
        <taxon>Suillaceae</taxon>
        <taxon>Suillus</taxon>
    </lineage>
</organism>
<dbReference type="InterPro" id="IPR041078">
    <property type="entry name" value="Plavaka"/>
</dbReference>
<dbReference type="Pfam" id="PF18759">
    <property type="entry name" value="Plavaka"/>
    <property type="match status" value="2"/>
</dbReference>
<protein>
    <recommendedName>
        <fullName evidence="1">DUF6830 domain-containing protein</fullName>
    </recommendedName>
</protein>
<gene>
    <name evidence="2" type="ORF">F5891DRAFT_1128808</name>
</gene>
<dbReference type="InterPro" id="IPR049233">
    <property type="entry name" value="DUF6830"/>
</dbReference>
<accession>A0AAD4HKD6</accession>
<dbReference type="Pfam" id="PF20722">
    <property type="entry name" value="DUF6830"/>
    <property type="match status" value="1"/>
</dbReference>
<dbReference type="AlphaFoldDB" id="A0AAD4HKD6"/>
<dbReference type="RefSeq" id="XP_041225409.1">
    <property type="nucleotide sequence ID" value="XM_041364321.1"/>
</dbReference>
<evidence type="ECO:0000313" key="3">
    <source>
        <dbReference type="Proteomes" id="UP001195769"/>
    </source>
</evidence>
<keyword evidence="3" id="KW-1185">Reference proteome</keyword>
<evidence type="ECO:0000259" key="1">
    <source>
        <dbReference type="Pfam" id="PF20722"/>
    </source>
</evidence>
<dbReference type="EMBL" id="JABBWK010000030">
    <property type="protein sequence ID" value="KAG1899833.1"/>
    <property type="molecule type" value="Genomic_DNA"/>
</dbReference>
<sequence>MEYYGAVHSVGQVAPQLESQPRNYDPFGPGFFQESTYDFGDTHSRGLKRAPESNVRAQYHPRSGYHYVLPDHPPPHNLFQEMQDHRLQPERQVNPWYPFDGPGEWSLAKFLVENLSQTQIEQFLKLEWFKTRERPQFKSKDELFYYLEQLPGRGPKWQCTEFRLKGYETEQPIHLIWRDGLEVVKQLFSNPVYANHMCYDPHHIYNGQEREIGEFWTSDDAWNIQACIYFQGATIVPIITASDKTPVTRHTGGLEMHPLFMTIGNIQSDVRMKATSHAWRCVAFMPIPKFLVNSDYQTLLQTRLWHKCVDLVCSKLKIAARVGEFMVDPSAHRRFCFTPLISHIADLPEQLMIACLCDRVDPWDLFSFLKEAKKLHLSGIHLPFWRDWKYANPATFLTPEILHALHKFFFDHVLKWVKETMGHELDLRFRSQHKCVGVRHFTSGVSHVKQMTGREHRDIQRTIVPTMWGIVTPEFIRAVRAMINFIYLAQNPVHTDTSIKDMSTALSVFHEHKQAIIDAEARRGKSGAKDDFFIPKLELMQSFARAIPHVGSLIQYSADKTSRQKDFVQQITRILEWEETICLFELYTLLASNDPLLNVVFTEDDKVAGPEVDPALAWVSRVNPDAQRCLHAPRPVRNHFLKGIVSDDAKIAFNVTINPDRKRLTIVELQTLYDLVDFSQALYHYFTINYHGDLNMHSSRILLNAWFKFRIQLHSAFHERTIMPSQLLQAEPPSSEFSYGRCDTVLVQNNRSNVPCVVQVRAVFQPTALPIEAPALDQVLAYVQHFDIIGDKPEPMMGMWRLTRSFFHNVSQPQSRKRCSSIIPITDITHGVELIPVYDTLLAKEVNSSNSMEIFNDYFLNNFADKDSAAEVRFGSAIWSNPGPNVTERVREGPVRVRTRFD</sequence>
<reference evidence="2" key="1">
    <citation type="journal article" date="2020" name="New Phytol.">
        <title>Comparative genomics reveals dynamic genome evolution in host specialist ectomycorrhizal fungi.</title>
        <authorList>
            <person name="Lofgren L.A."/>
            <person name="Nguyen N.H."/>
            <person name="Vilgalys R."/>
            <person name="Ruytinx J."/>
            <person name="Liao H.L."/>
            <person name="Branco S."/>
            <person name="Kuo A."/>
            <person name="LaButti K."/>
            <person name="Lipzen A."/>
            <person name="Andreopoulos W."/>
            <person name="Pangilinan J."/>
            <person name="Riley R."/>
            <person name="Hundley H."/>
            <person name="Na H."/>
            <person name="Barry K."/>
            <person name="Grigoriev I.V."/>
            <person name="Stajich J.E."/>
            <person name="Kennedy P.G."/>
        </authorList>
    </citation>
    <scope>NUCLEOTIDE SEQUENCE</scope>
    <source>
        <strain evidence="2">FC203</strain>
    </source>
</reference>
<name>A0AAD4HKD6_9AGAM</name>
<dbReference type="GeneID" id="64658619"/>